<name>A0ABP9B8W8_9SPHI</name>
<dbReference type="PROSITE" id="PS51257">
    <property type="entry name" value="PROKAR_LIPOPROTEIN"/>
    <property type="match status" value="1"/>
</dbReference>
<reference evidence="3" key="1">
    <citation type="journal article" date="2019" name="Int. J. Syst. Evol. Microbiol.">
        <title>The Global Catalogue of Microorganisms (GCM) 10K type strain sequencing project: providing services to taxonomists for standard genome sequencing and annotation.</title>
        <authorList>
            <consortium name="The Broad Institute Genomics Platform"/>
            <consortium name="The Broad Institute Genome Sequencing Center for Infectious Disease"/>
            <person name="Wu L."/>
            <person name="Ma J."/>
        </authorList>
    </citation>
    <scope>NUCLEOTIDE SEQUENCE [LARGE SCALE GENOMIC DNA]</scope>
    <source>
        <strain evidence="3">JCM 18200</strain>
    </source>
</reference>
<feature type="signal peptide" evidence="1">
    <location>
        <begin position="1"/>
        <end position="25"/>
    </location>
</feature>
<dbReference type="RefSeq" id="WP_345231666.1">
    <property type="nucleotide sequence ID" value="NZ_BAABIQ010000032.1"/>
</dbReference>
<keyword evidence="3" id="KW-1185">Reference proteome</keyword>
<dbReference type="EMBL" id="BAABIQ010000032">
    <property type="protein sequence ID" value="GAA4792285.1"/>
    <property type="molecule type" value="Genomic_DNA"/>
</dbReference>
<comment type="caution">
    <text evidence="2">The sequence shown here is derived from an EMBL/GenBank/DDBJ whole genome shotgun (WGS) entry which is preliminary data.</text>
</comment>
<gene>
    <name evidence="2" type="ORF">GCM10023231_20360</name>
</gene>
<proteinExistence type="predicted"/>
<accession>A0ABP9B8W8</accession>
<keyword evidence="1" id="KW-0732">Signal</keyword>
<evidence type="ECO:0000256" key="1">
    <source>
        <dbReference type="SAM" id="SignalP"/>
    </source>
</evidence>
<evidence type="ECO:0008006" key="4">
    <source>
        <dbReference type="Google" id="ProtNLM"/>
    </source>
</evidence>
<evidence type="ECO:0000313" key="2">
    <source>
        <dbReference type="EMBL" id="GAA4792285.1"/>
    </source>
</evidence>
<feature type="chain" id="PRO_5046415145" description="Lipocalin-like domain-containing protein" evidence="1">
    <location>
        <begin position="26"/>
        <end position="143"/>
    </location>
</feature>
<organism evidence="2 3">
    <name type="scientific">Olivibacter ginsenosidimutans</name>
    <dbReference type="NCBI Taxonomy" id="1176537"/>
    <lineage>
        <taxon>Bacteria</taxon>
        <taxon>Pseudomonadati</taxon>
        <taxon>Bacteroidota</taxon>
        <taxon>Sphingobacteriia</taxon>
        <taxon>Sphingobacteriales</taxon>
        <taxon>Sphingobacteriaceae</taxon>
        <taxon>Olivibacter</taxon>
    </lineage>
</organism>
<dbReference type="Proteomes" id="UP001501411">
    <property type="component" value="Unassembled WGS sequence"/>
</dbReference>
<evidence type="ECO:0000313" key="3">
    <source>
        <dbReference type="Proteomes" id="UP001501411"/>
    </source>
</evidence>
<protein>
    <recommendedName>
        <fullName evidence="4">Lipocalin-like domain-containing protein</fullName>
    </recommendedName>
</protein>
<sequence length="143" mass="15969">MKTAKLVFKTMLTILLISAMTISCSKKNEDEPIPTDPVIGTWKLRAIYSGGSATDVTDKACFKDSYLKVDEKMMNLTLSAPNSTTEACQTQNLSVEWLNENGTYYWINNNEKSPADFSLNDNNETLQLNITSAGEQVSLIFRK</sequence>